<reference evidence="2 3" key="1">
    <citation type="journal article" date="2014" name="Nature">
        <title>Sequential evolution of bacterial morphology by co-option of a developmental regulator.</title>
        <authorList>
            <person name="Jiang C."/>
            <person name="Brown P.J."/>
            <person name="Ducret A."/>
            <person name="Brun Y.V."/>
        </authorList>
    </citation>
    <scope>NUCLEOTIDE SEQUENCE [LARGE SCALE GENOMIC DNA]</scope>
    <source>
        <strain evidence="2 3">DSM 16100</strain>
    </source>
</reference>
<keyword evidence="3" id="KW-1185">Reference proteome</keyword>
<dbReference type="GO" id="GO:0016790">
    <property type="term" value="F:thiolester hydrolase activity"/>
    <property type="evidence" value="ECO:0007669"/>
    <property type="project" value="UniProtKB-ARBA"/>
</dbReference>
<evidence type="ECO:0000313" key="2">
    <source>
        <dbReference type="EMBL" id="ESQ86923.1"/>
    </source>
</evidence>
<dbReference type="PANTHER" id="PTHR43240:SF3">
    <property type="entry name" value="THIOESTERASE DOMAIN-CONTAINING PROTEIN"/>
    <property type="match status" value="1"/>
</dbReference>
<dbReference type="SUPFAM" id="SSF54637">
    <property type="entry name" value="Thioesterase/thiol ester dehydrase-isomerase"/>
    <property type="match status" value="1"/>
</dbReference>
<dbReference type="STRING" id="1121022.GCA_000376105_02152"/>
<dbReference type="eggNOG" id="COG2050">
    <property type="taxonomic scope" value="Bacteria"/>
</dbReference>
<dbReference type="RefSeq" id="WP_018081818.1">
    <property type="nucleotide sequence ID" value="NZ_AQWM01000008.1"/>
</dbReference>
<dbReference type="InterPro" id="IPR029069">
    <property type="entry name" value="HotDog_dom_sf"/>
</dbReference>
<dbReference type="CDD" id="cd03443">
    <property type="entry name" value="PaaI_thioesterase"/>
    <property type="match status" value="1"/>
</dbReference>
<dbReference type="Pfam" id="PF03061">
    <property type="entry name" value="4HBT"/>
    <property type="match status" value="1"/>
</dbReference>
<evidence type="ECO:0000313" key="3">
    <source>
        <dbReference type="Proteomes" id="UP000017837"/>
    </source>
</evidence>
<dbReference type="EMBL" id="AWGB01000048">
    <property type="protein sequence ID" value="ESQ86923.1"/>
    <property type="molecule type" value="Genomic_DNA"/>
</dbReference>
<evidence type="ECO:0000259" key="1">
    <source>
        <dbReference type="Pfam" id="PF03061"/>
    </source>
</evidence>
<feature type="domain" description="Thioesterase" evidence="1">
    <location>
        <begin position="59"/>
        <end position="129"/>
    </location>
</feature>
<gene>
    <name evidence="2" type="ORF">ABENE_17700</name>
</gene>
<dbReference type="OrthoDB" id="9813158at2"/>
<organism evidence="2 3">
    <name type="scientific">Asticcacaulis benevestitus DSM 16100 = ATCC BAA-896</name>
    <dbReference type="NCBI Taxonomy" id="1121022"/>
    <lineage>
        <taxon>Bacteria</taxon>
        <taxon>Pseudomonadati</taxon>
        <taxon>Pseudomonadota</taxon>
        <taxon>Alphaproteobacteria</taxon>
        <taxon>Caulobacterales</taxon>
        <taxon>Caulobacteraceae</taxon>
        <taxon>Asticcacaulis</taxon>
    </lineage>
</organism>
<dbReference type="InterPro" id="IPR006683">
    <property type="entry name" value="Thioestr_dom"/>
</dbReference>
<comment type="caution">
    <text evidence="2">The sequence shown here is derived from an EMBL/GenBank/DDBJ whole genome shotgun (WGS) entry which is preliminary data.</text>
</comment>
<proteinExistence type="predicted"/>
<dbReference type="AlphaFoldDB" id="V4R626"/>
<accession>V4R626</accession>
<dbReference type="Proteomes" id="UP000017837">
    <property type="component" value="Unassembled WGS sequence"/>
</dbReference>
<dbReference type="PANTHER" id="PTHR43240">
    <property type="entry name" value="1,4-DIHYDROXY-2-NAPHTHOYL-COA THIOESTERASE 1"/>
    <property type="match status" value="1"/>
</dbReference>
<dbReference type="PATRIC" id="fig|1121022.4.peg.3619"/>
<dbReference type="Gene3D" id="3.10.129.10">
    <property type="entry name" value="Hotdog Thioesterase"/>
    <property type="match status" value="1"/>
</dbReference>
<protein>
    <recommendedName>
        <fullName evidence="1">Thioesterase domain-containing protein</fullName>
    </recommendedName>
</protein>
<name>V4R626_9CAUL</name>
<sequence>MSEKITGPGAHARRDPVLLLQNIPFAGFLGVRLELAGDELTGHLPFSPHLIGNPMLPALHGGVIGAFMEITAMSQLGWHANFEHMPKPIDVTVQYLRSGKPVDTYARAVVNRVGRTVANVDVSAWQESRHHPIATLQAHFLTG</sequence>